<evidence type="ECO:0000256" key="1">
    <source>
        <dbReference type="SAM" id="MobiDB-lite"/>
    </source>
</evidence>
<organism evidence="3">
    <name type="scientific">Zea mays</name>
    <name type="common">Maize</name>
    <dbReference type="NCBI Taxonomy" id="4577"/>
    <lineage>
        <taxon>Eukaryota</taxon>
        <taxon>Viridiplantae</taxon>
        <taxon>Streptophyta</taxon>
        <taxon>Embryophyta</taxon>
        <taxon>Tracheophyta</taxon>
        <taxon>Spermatophyta</taxon>
        <taxon>Magnoliopsida</taxon>
        <taxon>Liliopsida</taxon>
        <taxon>Poales</taxon>
        <taxon>Poaceae</taxon>
        <taxon>PACMAD clade</taxon>
        <taxon>Panicoideae</taxon>
        <taxon>Andropogonodae</taxon>
        <taxon>Andropogoneae</taxon>
        <taxon>Tripsacinae</taxon>
        <taxon>Zea</taxon>
    </lineage>
</organism>
<feature type="region of interest" description="Disordered" evidence="1">
    <location>
        <begin position="1"/>
        <end position="57"/>
    </location>
</feature>
<proteinExistence type="predicted"/>
<feature type="compositionally biased region" description="Basic and acidic residues" evidence="1">
    <location>
        <begin position="181"/>
        <end position="193"/>
    </location>
</feature>
<evidence type="ECO:0000313" key="3">
    <source>
        <dbReference type="EMBL" id="ONM33079.1"/>
    </source>
</evidence>
<dbReference type="EMBL" id="CM007649">
    <property type="protein sequence ID" value="ONM33079.1"/>
    <property type="molecule type" value="Genomic_DNA"/>
</dbReference>
<dbReference type="ExpressionAtlas" id="A0A1D6MWB1">
    <property type="expression patterns" value="baseline and differential"/>
</dbReference>
<name>A0A1D6MWB1_MAIZE</name>
<gene>
    <name evidence="3" type="ORF">ZEAMMB73_Zm00001d041461</name>
</gene>
<evidence type="ECO:0000259" key="2">
    <source>
        <dbReference type="Pfam" id="PF03017"/>
    </source>
</evidence>
<dbReference type="InterPro" id="IPR004264">
    <property type="entry name" value="Transposase_23"/>
</dbReference>
<dbReference type="Pfam" id="PF03017">
    <property type="entry name" value="Transposase_23"/>
    <property type="match status" value="1"/>
</dbReference>
<feature type="domain" description="Transposase Tnp1/En/Spm-like" evidence="2">
    <location>
        <begin position="213"/>
        <end position="275"/>
    </location>
</feature>
<reference evidence="3" key="1">
    <citation type="submission" date="2015-12" db="EMBL/GenBank/DDBJ databases">
        <title>Update maize B73 reference genome by single molecule sequencing technologies.</title>
        <authorList>
            <consortium name="Maize Genome Sequencing Project"/>
            <person name="Ware D."/>
        </authorList>
    </citation>
    <scope>NUCLEOTIDE SEQUENCE [LARGE SCALE GENOMIC DNA]</scope>
    <source>
        <tissue evidence="3">Seedling</tissue>
    </source>
</reference>
<feature type="region of interest" description="Disordered" evidence="1">
    <location>
        <begin position="181"/>
        <end position="203"/>
    </location>
</feature>
<dbReference type="eggNOG" id="ENOG502S42M">
    <property type="taxonomic scope" value="Eukaryota"/>
</dbReference>
<dbReference type="PaxDb" id="4577-GRMZM2G075472_P01"/>
<sequence length="293" mass="32648">MGGSASVGAIRRTFKAPTSPPPQVTKDSEMEEESFAVGGHQSGEVSEIEPNSKNPTDMDADIEVEVEAFSYFSISVYMLNHKIKNSGWIMKKVTLRFHGIMQTLIICIELKKIKASDARQGKLQQTNRLATTHKARQFELERDITFDNTKSANSSKVKLKEQSTTTFDKTKCATTSKVMVHETKGDSKNEPHMSHGTPVDRPTDESILTGAQVFLKSWRCPTKTVAIGTVLGRDPNHKVGGVKLGREFWMVRVRLVILPIEPLIRPYDNMEVIGDVGNNLIAWPSCCIEDDKN</sequence>
<accession>A0A1D6MWB1</accession>
<protein>
    <recommendedName>
        <fullName evidence="2">Transposase Tnp1/En/Spm-like domain-containing protein</fullName>
    </recommendedName>
</protein>
<dbReference type="AlphaFoldDB" id="A0A1D6MWB1"/>